<evidence type="ECO:0000313" key="3">
    <source>
        <dbReference type="Proteomes" id="UP000001861"/>
    </source>
</evidence>
<feature type="compositionally biased region" description="Pro residues" evidence="1">
    <location>
        <begin position="29"/>
        <end position="38"/>
    </location>
</feature>
<comment type="caution">
    <text evidence="2">The sequence shown here is derived from an EMBL/GenBank/DDBJ whole genome shotgun (WGS) entry which is preliminary data.</text>
</comment>
<feature type="compositionally biased region" description="Low complexity" evidence="1">
    <location>
        <begin position="287"/>
        <end position="300"/>
    </location>
</feature>
<feature type="region of interest" description="Disordered" evidence="1">
    <location>
        <begin position="885"/>
        <end position="939"/>
    </location>
</feature>
<feature type="compositionally biased region" description="Polar residues" evidence="1">
    <location>
        <begin position="613"/>
        <end position="623"/>
    </location>
</feature>
<feature type="compositionally biased region" description="Basic residues" evidence="1">
    <location>
        <begin position="891"/>
        <end position="901"/>
    </location>
</feature>
<dbReference type="OMA" id="WYGENIK"/>
<feature type="compositionally biased region" description="Polar residues" evidence="1">
    <location>
        <begin position="461"/>
        <end position="475"/>
    </location>
</feature>
<feature type="compositionally biased region" description="Gly residues" evidence="1">
    <location>
        <begin position="1020"/>
        <end position="1029"/>
    </location>
</feature>
<feature type="region of interest" description="Disordered" evidence="1">
    <location>
        <begin position="577"/>
        <end position="623"/>
    </location>
</feature>
<feature type="region of interest" description="Disordered" evidence="1">
    <location>
        <begin position="973"/>
        <end position="1029"/>
    </location>
</feature>
<reference evidence="2 3" key="1">
    <citation type="journal article" date="2010" name="Proc. Natl. Acad. Sci. U.S.A.">
        <title>Insights into evolution of multicellular fungi from the assembled chromosomes of the mushroom Coprinopsis cinerea (Coprinus cinereus).</title>
        <authorList>
            <person name="Stajich J.E."/>
            <person name="Wilke S.K."/>
            <person name="Ahren D."/>
            <person name="Au C.H."/>
            <person name="Birren B.W."/>
            <person name="Borodovsky M."/>
            <person name="Burns C."/>
            <person name="Canback B."/>
            <person name="Casselton L.A."/>
            <person name="Cheng C.K."/>
            <person name="Deng J."/>
            <person name="Dietrich F.S."/>
            <person name="Fargo D.C."/>
            <person name="Farman M.L."/>
            <person name="Gathman A.C."/>
            <person name="Goldberg J."/>
            <person name="Guigo R."/>
            <person name="Hoegger P.J."/>
            <person name="Hooker J.B."/>
            <person name="Huggins A."/>
            <person name="James T.Y."/>
            <person name="Kamada T."/>
            <person name="Kilaru S."/>
            <person name="Kodira C."/>
            <person name="Kues U."/>
            <person name="Kupfer D."/>
            <person name="Kwan H.S."/>
            <person name="Lomsadze A."/>
            <person name="Li W."/>
            <person name="Lilly W.W."/>
            <person name="Ma L.J."/>
            <person name="Mackey A.J."/>
            <person name="Manning G."/>
            <person name="Martin F."/>
            <person name="Muraguchi H."/>
            <person name="Natvig D.O."/>
            <person name="Palmerini H."/>
            <person name="Ramesh M.A."/>
            <person name="Rehmeyer C.J."/>
            <person name="Roe B.A."/>
            <person name="Shenoy N."/>
            <person name="Stanke M."/>
            <person name="Ter-Hovhannisyan V."/>
            <person name="Tunlid A."/>
            <person name="Velagapudi R."/>
            <person name="Vision T.J."/>
            <person name="Zeng Q."/>
            <person name="Zolan M.E."/>
            <person name="Pukkila P.J."/>
        </authorList>
    </citation>
    <scope>NUCLEOTIDE SEQUENCE [LARGE SCALE GENOMIC DNA]</scope>
    <source>
        <strain evidence="3">Okayama-7 / 130 / ATCC MYA-4618 / FGSC 9003</strain>
    </source>
</reference>
<feature type="compositionally biased region" description="Polar residues" evidence="1">
    <location>
        <begin position="52"/>
        <end position="75"/>
    </location>
</feature>
<organism evidence="2 3">
    <name type="scientific">Coprinopsis cinerea (strain Okayama-7 / 130 / ATCC MYA-4618 / FGSC 9003)</name>
    <name type="common">Inky cap fungus</name>
    <name type="synonym">Hormographiella aspergillata</name>
    <dbReference type="NCBI Taxonomy" id="240176"/>
    <lineage>
        <taxon>Eukaryota</taxon>
        <taxon>Fungi</taxon>
        <taxon>Dikarya</taxon>
        <taxon>Basidiomycota</taxon>
        <taxon>Agaricomycotina</taxon>
        <taxon>Agaricomycetes</taxon>
        <taxon>Agaricomycetidae</taxon>
        <taxon>Agaricales</taxon>
        <taxon>Agaricineae</taxon>
        <taxon>Psathyrellaceae</taxon>
        <taxon>Coprinopsis</taxon>
    </lineage>
</organism>
<feature type="region of interest" description="Disordered" evidence="1">
    <location>
        <begin position="203"/>
        <end position="301"/>
    </location>
</feature>
<evidence type="ECO:0000256" key="1">
    <source>
        <dbReference type="SAM" id="MobiDB-lite"/>
    </source>
</evidence>
<keyword evidence="3" id="KW-1185">Reference proteome</keyword>
<feature type="region of interest" description="Disordered" evidence="1">
    <location>
        <begin position="734"/>
        <end position="854"/>
    </location>
</feature>
<protein>
    <submittedName>
        <fullName evidence="2">Uncharacterized protein</fullName>
    </submittedName>
</protein>
<dbReference type="OrthoDB" id="3067187at2759"/>
<proteinExistence type="predicted"/>
<feature type="region of interest" description="Disordered" evidence="1">
    <location>
        <begin position="1"/>
        <end position="75"/>
    </location>
</feature>
<feature type="compositionally biased region" description="Low complexity" evidence="1">
    <location>
        <begin position="918"/>
        <end position="937"/>
    </location>
</feature>
<dbReference type="HOGENOM" id="CLU_294568_0_0_1"/>
<feature type="region of interest" description="Disordered" evidence="1">
    <location>
        <begin position="363"/>
        <end position="390"/>
    </location>
</feature>
<feature type="region of interest" description="Disordered" evidence="1">
    <location>
        <begin position="433"/>
        <end position="507"/>
    </location>
</feature>
<dbReference type="EMBL" id="AACS02000004">
    <property type="protein sequence ID" value="EAU81542.2"/>
    <property type="molecule type" value="Genomic_DNA"/>
</dbReference>
<feature type="compositionally biased region" description="Polar residues" evidence="1">
    <location>
        <begin position="763"/>
        <end position="781"/>
    </location>
</feature>
<dbReference type="InParanoid" id="A8PBW9"/>
<dbReference type="RefSeq" id="XP_001840284.2">
    <property type="nucleotide sequence ID" value="XM_001840232.2"/>
</dbReference>
<feature type="compositionally biased region" description="Polar residues" evidence="1">
    <location>
        <begin position="1"/>
        <end position="11"/>
    </location>
</feature>
<feature type="compositionally biased region" description="Polar residues" evidence="1">
    <location>
        <begin position="224"/>
        <end position="253"/>
    </location>
</feature>
<gene>
    <name evidence="2" type="ORF">CC1G_12761</name>
</gene>
<name>A8PBW9_COPC7</name>
<feature type="compositionally biased region" description="Polar residues" evidence="1">
    <location>
        <begin position="815"/>
        <end position="829"/>
    </location>
</feature>
<dbReference type="Proteomes" id="UP000001861">
    <property type="component" value="Unassembled WGS sequence"/>
</dbReference>
<dbReference type="VEuPathDB" id="FungiDB:CC1G_12761"/>
<feature type="compositionally biased region" description="Low complexity" evidence="1">
    <location>
        <begin position="485"/>
        <end position="501"/>
    </location>
</feature>
<accession>A8PBW9</accession>
<sequence length="1029" mass="109567">MPPHPVSNSGDNAEYKPLPNPHSANPHSSSPPPPPNVPPKLSQEPTGPPQKHSGTLRTIPIYTTAQPTGTKGITRPTAQRLSLSISLAPLVNSRSILFRIQTDLGPGVGSYGELSSGYSSTSSDTSLWTLSAASGSASTPSAVQHLGAEKVATVVERDEDGNAFEGAMHGTVEDSTHHTQFDDQYIFDDLASGISLASVYSQDSFVDPSTPSSPSIPPNPITQAPESQNDDSNLTASLTLPDNTEAPTPTISVPTEPSTTHPSNHSSTTTTATAAASSASVPPPDSPLLLPRRSTSSNPLGIHADPRRYAIAFSPTVDWDWEEVVAGMVSPPSEGVAGAEVIGRGGVVGRSVAGREGARSVVGRAGTRRLPGEEDTPGARGGGAWGILGQESTNELPSTLWANSDAGGKLISSIIDYQPFFIDADPFASYHPISRPHSHAESHISKSSSSAPERSSRSEEMQPQVQTQDSLQDSKQPFPERKSSELSSSNTTATASTSASAWKPPTNTSTLDFDYDALAQRFPIGLGAPRRISSIQIIFTNPTPFNLNQPPSLQRYPSVPTLLSILILIANHLSNPLQTHSSDQKPPLQTARPKGLKSNNDPSPNPTRSPNPTIKSTHTTQPSYYYYNNDNNDALTASYNAQALLFNREILLIANDSQALLETRTMLSRLSLDPSKLRGRMAGRFEEAIPEVPEVPELPPVLPEIPRLSSEGDAASPESEINLKVDEVKPGHEQVRGATSMTLSDTQHLPSLDFSPIRLSMPTPVSVSQPGQNAQAGQTEAQGIPFPRTPHPTSSTSTSTSEAQIPFPSKDDITLSRSTEPGRARSTTFHGDRPPTITTLHNNNNNNSLTESKSRVEGTLNEVAAEPDAPSRPAALERICSLRLSAPPTPRHAHTRTRTRSRTTSGDAVNFEEPPLPTNLNGNQEENTNANPNLNAPVPVPAPRKRTHKRYASSPAVPTFRLIPNFKASQRDSWAKFGRDGDNEDDDVPPPLPSGSKWLKELRNGGGGTGRLPTSLAGKLSGGEKGGSG</sequence>
<dbReference type="KEGG" id="cci:CC1G_12761"/>
<feature type="compositionally biased region" description="Polar residues" evidence="1">
    <location>
        <begin position="737"/>
        <end position="749"/>
    </location>
</feature>
<dbReference type="GeneID" id="6016915"/>
<dbReference type="AlphaFoldDB" id="A8PBW9"/>
<feature type="compositionally biased region" description="Low complexity" evidence="1">
    <location>
        <begin position="254"/>
        <end position="280"/>
    </location>
</feature>
<evidence type="ECO:0000313" key="2">
    <source>
        <dbReference type="EMBL" id="EAU81542.2"/>
    </source>
</evidence>